<dbReference type="CDD" id="cd06261">
    <property type="entry name" value="TM_PBP2"/>
    <property type="match status" value="1"/>
</dbReference>
<feature type="transmembrane region" description="Helical" evidence="7">
    <location>
        <begin position="109"/>
        <end position="129"/>
    </location>
</feature>
<feature type="transmembrane region" description="Helical" evidence="7">
    <location>
        <begin position="264"/>
        <end position="285"/>
    </location>
</feature>
<keyword evidence="2 7" id="KW-0813">Transport</keyword>
<comment type="subcellular location">
    <subcellularLocation>
        <location evidence="1 7">Cell membrane</location>
        <topology evidence="1 7">Multi-pass membrane protein</topology>
    </subcellularLocation>
</comment>
<evidence type="ECO:0000256" key="6">
    <source>
        <dbReference type="ARBA" id="ARBA00023136"/>
    </source>
</evidence>
<keyword evidence="10" id="KW-1185">Reference proteome</keyword>
<dbReference type="Gene3D" id="1.10.3720.10">
    <property type="entry name" value="MetI-like"/>
    <property type="match status" value="1"/>
</dbReference>
<keyword evidence="4 7" id="KW-0812">Transmembrane</keyword>
<dbReference type="InterPro" id="IPR000515">
    <property type="entry name" value="MetI-like"/>
</dbReference>
<proteinExistence type="inferred from homology"/>
<dbReference type="Proteomes" id="UP001331561">
    <property type="component" value="Unassembled WGS sequence"/>
</dbReference>
<comment type="similarity">
    <text evidence="7">Belongs to the binding-protein-dependent transport system permease family.</text>
</comment>
<dbReference type="SUPFAM" id="SSF161098">
    <property type="entry name" value="MetI-like"/>
    <property type="match status" value="1"/>
</dbReference>
<name>A0ABU6K8A0_9RHOO</name>
<keyword evidence="6 7" id="KW-0472">Membrane</keyword>
<dbReference type="RefSeq" id="WP_327600469.1">
    <property type="nucleotide sequence ID" value="NZ_JAYXHS010000003.1"/>
</dbReference>
<feature type="transmembrane region" description="Helical" evidence="7">
    <location>
        <begin position="232"/>
        <end position="252"/>
    </location>
</feature>
<protein>
    <submittedName>
        <fullName evidence="9">ABC transporter permease</fullName>
    </submittedName>
</protein>
<sequence length="297" mass="32463">MSSLVITPQANLRAPELPLGAQAPAGATSRKGIAHWLREQLSSLRNSAARLLLAWILPLGVFLLWWASAKYGWVAEQILPAPDFVAQTFGELWHSGDILTNLNISLQRVLYGFAAGTVAGLLLGTAMGLSPVAKDYLYPTFNAFAQVPSLGWLPLLMMLVGIEESLKIILITKAVLAPVAINTYQGISNVPTRLIEVARVYSFTRWQLLRKVVFPAAFPQIWSGVRFGLTKAWLALVAVELLASSEGLGFLLVYGRQLFQLDVVISAVIVVGAVGFTLDKVLAIVEARLLRWRRASF</sequence>
<keyword evidence="5 7" id="KW-1133">Transmembrane helix</keyword>
<dbReference type="Pfam" id="PF00528">
    <property type="entry name" value="BPD_transp_1"/>
    <property type="match status" value="1"/>
</dbReference>
<keyword evidence="3" id="KW-1003">Cell membrane</keyword>
<evidence type="ECO:0000256" key="1">
    <source>
        <dbReference type="ARBA" id="ARBA00004651"/>
    </source>
</evidence>
<feature type="transmembrane region" description="Helical" evidence="7">
    <location>
        <begin position="48"/>
        <end position="67"/>
    </location>
</feature>
<comment type="caution">
    <text evidence="9">The sequence shown here is derived from an EMBL/GenBank/DDBJ whole genome shotgun (WGS) entry which is preliminary data.</text>
</comment>
<evidence type="ECO:0000256" key="5">
    <source>
        <dbReference type="ARBA" id="ARBA00022989"/>
    </source>
</evidence>
<evidence type="ECO:0000256" key="4">
    <source>
        <dbReference type="ARBA" id="ARBA00022692"/>
    </source>
</evidence>
<evidence type="ECO:0000256" key="2">
    <source>
        <dbReference type="ARBA" id="ARBA00022448"/>
    </source>
</evidence>
<gene>
    <name evidence="9" type="ORF">VVD49_17345</name>
</gene>
<evidence type="ECO:0000313" key="9">
    <source>
        <dbReference type="EMBL" id="MEC5387500.1"/>
    </source>
</evidence>
<evidence type="ECO:0000313" key="10">
    <source>
        <dbReference type="Proteomes" id="UP001331561"/>
    </source>
</evidence>
<dbReference type="PANTHER" id="PTHR30151">
    <property type="entry name" value="ALKANE SULFONATE ABC TRANSPORTER-RELATED, MEMBRANE SUBUNIT"/>
    <property type="match status" value="1"/>
</dbReference>
<dbReference type="PANTHER" id="PTHR30151:SF38">
    <property type="entry name" value="ALIPHATIC SULFONATES TRANSPORT PERMEASE PROTEIN SSUC-RELATED"/>
    <property type="match status" value="1"/>
</dbReference>
<evidence type="ECO:0000256" key="3">
    <source>
        <dbReference type="ARBA" id="ARBA00022475"/>
    </source>
</evidence>
<organism evidence="9 10">
    <name type="scientific">Uliginosibacterium silvisoli</name>
    <dbReference type="NCBI Taxonomy" id="3114758"/>
    <lineage>
        <taxon>Bacteria</taxon>
        <taxon>Pseudomonadati</taxon>
        <taxon>Pseudomonadota</taxon>
        <taxon>Betaproteobacteria</taxon>
        <taxon>Rhodocyclales</taxon>
        <taxon>Zoogloeaceae</taxon>
        <taxon>Uliginosibacterium</taxon>
    </lineage>
</organism>
<feature type="transmembrane region" description="Helical" evidence="7">
    <location>
        <begin position="141"/>
        <end position="162"/>
    </location>
</feature>
<dbReference type="EMBL" id="JAYXHS010000003">
    <property type="protein sequence ID" value="MEC5387500.1"/>
    <property type="molecule type" value="Genomic_DNA"/>
</dbReference>
<reference evidence="9 10" key="1">
    <citation type="submission" date="2024-01" db="EMBL/GenBank/DDBJ databases">
        <title>Uliginosibacterium soil sp. nov.</title>
        <authorList>
            <person name="Lv Y."/>
        </authorList>
    </citation>
    <scope>NUCLEOTIDE SEQUENCE [LARGE SCALE GENOMIC DNA]</scope>
    <source>
        <strain evidence="9 10">H3</strain>
    </source>
</reference>
<accession>A0ABU6K8A0</accession>
<feature type="domain" description="ABC transmembrane type-1" evidence="8">
    <location>
        <begin position="98"/>
        <end position="282"/>
    </location>
</feature>
<dbReference type="InterPro" id="IPR035906">
    <property type="entry name" value="MetI-like_sf"/>
</dbReference>
<dbReference type="PROSITE" id="PS50928">
    <property type="entry name" value="ABC_TM1"/>
    <property type="match status" value="1"/>
</dbReference>
<evidence type="ECO:0000256" key="7">
    <source>
        <dbReference type="RuleBase" id="RU363032"/>
    </source>
</evidence>
<evidence type="ECO:0000259" key="8">
    <source>
        <dbReference type="PROSITE" id="PS50928"/>
    </source>
</evidence>